<evidence type="ECO:0000313" key="3">
    <source>
        <dbReference type="Proteomes" id="UP000003163"/>
    </source>
</evidence>
<protein>
    <submittedName>
        <fullName evidence="2">Uncharacterized protein</fullName>
    </submittedName>
</protein>
<sequence>MNLIIFMWYAIPQGVSIIGFRNSVLIILSAFLFNSIIPVYSEQSFLFVYKIIQTIHTPSNFRSKLKFIMHKNIKTNITIYIILTLNRIQFYLTVLHYGNRCSLSFSAFNVFVNNFVH</sequence>
<reference evidence="3" key="2">
    <citation type="submission" date="2015-07" db="EMBL/GenBank/DDBJ databases">
        <title>Contrasting host-pathogen interactions and genome evolution in two generalist and specialist microsporidian pathogens of mosquitoes.</title>
        <authorList>
            <consortium name="The Broad Institute Genomics Platform"/>
            <consortium name="The Broad Institute Genome Sequencing Center for Infectious Disease"/>
            <person name="Cuomo C.A."/>
            <person name="Sanscrainte N.D."/>
            <person name="Goldberg J.M."/>
            <person name="Heiman D."/>
            <person name="Young S."/>
            <person name="Zeng Q."/>
            <person name="Becnel J.J."/>
            <person name="Birren B.W."/>
        </authorList>
    </citation>
    <scope>NUCLEOTIDE SEQUENCE [LARGE SCALE GENOMIC DNA]</scope>
    <source>
        <strain evidence="3">USNM 41457</strain>
    </source>
</reference>
<gene>
    <name evidence="2" type="ORF">EDEG_02020</name>
</gene>
<dbReference type="HOGENOM" id="CLU_2084812_0_0_1"/>
<dbReference type="VEuPathDB" id="MicrosporidiaDB:EDEG_02020"/>
<organism evidence="2 3">
    <name type="scientific">Edhazardia aedis (strain USNM 41457)</name>
    <name type="common">Microsporidian parasite</name>
    <dbReference type="NCBI Taxonomy" id="1003232"/>
    <lineage>
        <taxon>Eukaryota</taxon>
        <taxon>Fungi</taxon>
        <taxon>Fungi incertae sedis</taxon>
        <taxon>Microsporidia</taxon>
        <taxon>Edhazardia</taxon>
    </lineage>
</organism>
<proteinExistence type="predicted"/>
<reference evidence="2 3" key="1">
    <citation type="submission" date="2011-08" db="EMBL/GenBank/DDBJ databases">
        <authorList>
            <person name="Liu Z.J."/>
            <person name="Shi F.L."/>
            <person name="Lu J.Q."/>
            <person name="Li M."/>
            <person name="Wang Z.L."/>
        </authorList>
    </citation>
    <scope>NUCLEOTIDE SEQUENCE [LARGE SCALE GENOMIC DNA]</scope>
    <source>
        <strain evidence="2 3">USNM 41457</strain>
    </source>
</reference>
<dbReference type="InParanoid" id="J9D819"/>
<keyword evidence="1" id="KW-0472">Membrane</keyword>
<keyword evidence="1" id="KW-1133">Transmembrane helix</keyword>
<dbReference type="EMBL" id="AFBI03000033">
    <property type="protein sequence ID" value="EJW03649.1"/>
    <property type="molecule type" value="Genomic_DNA"/>
</dbReference>
<accession>J9D819</accession>
<dbReference type="AlphaFoldDB" id="J9D819"/>
<keyword evidence="1" id="KW-0812">Transmembrane</keyword>
<keyword evidence="3" id="KW-1185">Reference proteome</keyword>
<evidence type="ECO:0000313" key="2">
    <source>
        <dbReference type="EMBL" id="EJW03649.1"/>
    </source>
</evidence>
<dbReference type="Proteomes" id="UP000003163">
    <property type="component" value="Unassembled WGS sequence"/>
</dbReference>
<evidence type="ECO:0000256" key="1">
    <source>
        <dbReference type="SAM" id="Phobius"/>
    </source>
</evidence>
<comment type="caution">
    <text evidence="2">The sequence shown here is derived from an EMBL/GenBank/DDBJ whole genome shotgun (WGS) entry which is preliminary data.</text>
</comment>
<feature type="transmembrane region" description="Helical" evidence="1">
    <location>
        <begin position="20"/>
        <end position="40"/>
    </location>
</feature>
<name>J9D819_EDHAE</name>